<sequence length="95" mass="10373">MAFDSAGYEAGNFDAHSSRIVFMWFGNSMADIGGRVDIAQAGKGWSPGLRPTLFERIRNPDKSHGRFKGFGERSQSPVGRKDRLNPSCGIQVAPT</sequence>
<feature type="region of interest" description="Disordered" evidence="1">
    <location>
        <begin position="60"/>
        <end position="95"/>
    </location>
</feature>
<evidence type="ECO:0000313" key="3">
    <source>
        <dbReference type="Proteomes" id="UP000007993"/>
    </source>
</evidence>
<organism evidence="2 3">
    <name type="scientific">Rhodopirellula baltica SH28</name>
    <dbReference type="NCBI Taxonomy" id="993517"/>
    <lineage>
        <taxon>Bacteria</taxon>
        <taxon>Pseudomonadati</taxon>
        <taxon>Planctomycetota</taxon>
        <taxon>Planctomycetia</taxon>
        <taxon>Pirellulales</taxon>
        <taxon>Pirellulaceae</taxon>
        <taxon>Rhodopirellula</taxon>
    </lineage>
</organism>
<dbReference type="AlphaFoldDB" id="K5EAC3"/>
<proteinExistence type="predicted"/>
<reference evidence="2 3" key="1">
    <citation type="journal article" date="2013" name="Mar. Genomics">
        <title>Expression of sulfatases in Rhodopirellula baltica and the diversity of sulfatases in the genus Rhodopirellula.</title>
        <authorList>
            <person name="Wegner C.E."/>
            <person name="Richter-Heitmann T."/>
            <person name="Klindworth A."/>
            <person name="Klockow C."/>
            <person name="Richter M."/>
            <person name="Achstetter T."/>
            <person name="Glockner F.O."/>
            <person name="Harder J."/>
        </authorList>
    </citation>
    <scope>NUCLEOTIDE SEQUENCE [LARGE SCALE GENOMIC DNA]</scope>
    <source>
        <strain evidence="2 3">SH28</strain>
    </source>
</reference>
<gene>
    <name evidence="2" type="ORF">RBSH_01969</name>
</gene>
<evidence type="ECO:0000313" key="2">
    <source>
        <dbReference type="EMBL" id="EKK02741.1"/>
    </source>
</evidence>
<name>K5EAC3_RHOBT</name>
<protein>
    <submittedName>
        <fullName evidence="2">Uncharacterized protein</fullName>
    </submittedName>
</protein>
<comment type="caution">
    <text evidence="2">The sequence shown here is derived from an EMBL/GenBank/DDBJ whole genome shotgun (WGS) entry which is preliminary data.</text>
</comment>
<dbReference type="PATRIC" id="fig|993517.3.peg.2134"/>
<evidence type="ECO:0000256" key="1">
    <source>
        <dbReference type="SAM" id="MobiDB-lite"/>
    </source>
</evidence>
<dbReference type="Proteomes" id="UP000007993">
    <property type="component" value="Unassembled WGS sequence"/>
</dbReference>
<accession>K5EAC3</accession>
<dbReference type="EMBL" id="AMCW01000046">
    <property type="protein sequence ID" value="EKK02741.1"/>
    <property type="molecule type" value="Genomic_DNA"/>
</dbReference>